<keyword evidence="2" id="KW-1185">Reference proteome</keyword>
<name>A0A327NGM0_9BACT</name>
<dbReference type="RefSeq" id="WP_146619131.1">
    <property type="nucleotide sequence ID" value="NZ_QLII01000001.1"/>
</dbReference>
<dbReference type="EMBL" id="QLII01000001">
    <property type="protein sequence ID" value="RAI73975.1"/>
    <property type="molecule type" value="Genomic_DNA"/>
</dbReference>
<dbReference type="AlphaFoldDB" id="A0A327NGM0"/>
<organism evidence="1 2">
    <name type="scientific">Spirosoma telluris</name>
    <dbReference type="NCBI Taxonomy" id="2183553"/>
    <lineage>
        <taxon>Bacteria</taxon>
        <taxon>Pseudomonadati</taxon>
        <taxon>Bacteroidota</taxon>
        <taxon>Cytophagia</taxon>
        <taxon>Cytophagales</taxon>
        <taxon>Cytophagaceae</taxon>
        <taxon>Spirosoma</taxon>
    </lineage>
</organism>
<reference evidence="1 2" key="1">
    <citation type="submission" date="2018-06" db="EMBL/GenBank/DDBJ databases">
        <title>Spirosoma sp. HMF3257 Genome sequencing and assembly.</title>
        <authorList>
            <person name="Kang H."/>
            <person name="Cha I."/>
            <person name="Kim H."/>
            <person name="Kang J."/>
            <person name="Joh K."/>
        </authorList>
    </citation>
    <scope>NUCLEOTIDE SEQUENCE [LARGE SCALE GENOMIC DNA]</scope>
    <source>
        <strain evidence="1 2">HMF3257</strain>
    </source>
</reference>
<dbReference type="Proteomes" id="UP000249016">
    <property type="component" value="Unassembled WGS sequence"/>
</dbReference>
<sequence length="82" mass="9508">MQIFTFEIEKLYPKQNYSSPPFEIKVTNSSIDEIIDKNIIVRVLSDSGTVEESFPISGLITRIKYGDKQLVTREDFLSKYSR</sequence>
<protein>
    <submittedName>
        <fullName evidence="1">Uncharacterized protein</fullName>
    </submittedName>
</protein>
<accession>A0A327NGM0</accession>
<evidence type="ECO:0000313" key="2">
    <source>
        <dbReference type="Proteomes" id="UP000249016"/>
    </source>
</evidence>
<comment type="caution">
    <text evidence="1">The sequence shown here is derived from an EMBL/GenBank/DDBJ whole genome shotgun (WGS) entry which is preliminary data.</text>
</comment>
<evidence type="ECO:0000313" key="1">
    <source>
        <dbReference type="EMBL" id="RAI73975.1"/>
    </source>
</evidence>
<gene>
    <name evidence="1" type="ORF">HMF3257_05685</name>
</gene>
<proteinExistence type="predicted"/>